<evidence type="ECO:0000256" key="1">
    <source>
        <dbReference type="SAM" id="Phobius"/>
    </source>
</evidence>
<dbReference type="STRING" id="1640674.SAMN05216323_10254"/>
<feature type="transmembrane region" description="Helical" evidence="1">
    <location>
        <begin position="45"/>
        <end position="65"/>
    </location>
</feature>
<organism evidence="2 3">
    <name type="scientific">Williamwhitmania taraxaci</name>
    <dbReference type="NCBI Taxonomy" id="1640674"/>
    <lineage>
        <taxon>Bacteria</taxon>
        <taxon>Pseudomonadati</taxon>
        <taxon>Bacteroidota</taxon>
        <taxon>Bacteroidia</taxon>
        <taxon>Bacteroidales</taxon>
        <taxon>Williamwhitmaniaceae</taxon>
        <taxon>Williamwhitmania</taxon>
    </lineage>
</organism>
<dbReference type="Proteomes" id="UP000199452">
    <property type="component" value="Unassembled WGS sequence"/>
</dbReference>
<protein>
    <submittedName>
        <fullName evidence="2">Uncharacterized protein</fullName>
    </submittedName>
</protein>
<feature type="transmembrane region" description="Helical" evidence="1">
    <location>
        <begin position="117"/>
        <end position="139"/>
    </location>
</feature>
<dbReference type="AlphaFoldDB" id="A0A1G6KH35"/>
<keyword evidence="3" id="KW-1185">Reference proteome</keyword>
<keyword evidence="1" id="KW-1133">Transmembrane helix</keyword>
<gene>
    <name evidence="2" type="ORF">SAMN05216323_10254</name>
</gene>
<keyword evidence="1" id="KW-0472">Membrane</keyword>
<reference evidence="2 3" key="1">
    <citation type="submission" date="2016-09" db="EMBL/GenBank/DDBJ databases">
        <authorList>
            <person name="Capua I."/>
            <person name="De Benedictis P."/>
            <person name="Joannis T."/>
            <person name="Lombin L.H."/>
            <person name="Cattoli G."/>
        </authorList>
    </citation>
    <scope>NUCLEOTIDE SEQUENCE [LARGE SCALE GENOMIC DNA]</scope>
    <source>
        <strain evidence="2 3">A7P-90m</strain>
    </source>
</reference>
<sequence>MSIAQSMKPWAPKRHLLFFAAVVWTFAGGMLLYKGISLLHSGTPLQSVEIGFSILGGVLFYLFLFSKLSMKHAKRIMALKSEKPCAFSFFNIRSYILMATMISSGILLRVFGVIPPHYLLIVYITMGIPLFLSSLRFYYYGIYFRRLVKG</sequence>
<keyword evidence="1" id="KW-0812">Transmembrane</keyword>
<proteinExistence type="predicted"/>
<feature type="transmembrane region" description="Helical" evidence="1">
    <location>
        <begin position="86"/>
        <end position="111"/>
    </location>
</feature>
<evidence type="ECO:0000313" key="2">
    <source>
        <dbReference type="EMBL" id="SDC30227.1"/>
    </source>
</evidence>
<dbReference type="EMBL" id="FMYP01000025">
    <property type="protein sequence ID" value="SDC30227.1"/>
    <property type="molecule type" value="Genomic_DNA"/>
</dbReference>
<dbReference type="RefSeq" id="WP_092437767.1">
    <property type="nucleotide sequence ID" value="NZ_FMYP01000025.1"/>
</dbReference>
<dbReference type="OrthoDB" id="1097929at2"/>
<name>A0A1G6KH35_9BACT</name>
<evidence type="ECO:0000313" key="3">
    <source>
        <dbReference type="Proteomes" id="UP000199452"/>
    </source>
</evidence>
<feature type="transmembrane region" description="Helical" evidence="1">
    <location>
        <begin position="16"/>
        <end position="33"/>
    </location>
</feature>
<accession>A0A1G6KH35</accession>